<keyword evidence="9" id="KW-0963">Cytoplasm</keyword>
<evidence type="ECO:0000256" key="7">
    <source>
        <dbReference type="ARBA" id="ARBA00022840"/>
    </source>
</evidence>
<dbReference type="HAMAP" id="MF_00328">
    <property type="entry name" value="Guanylate_kinase"/>
    <property type="match status" value="1"/>
</dbReference>
<dbReference type="Gene3D" id="3.30.63.10">
    <property type="entry name" value="Guanylate Kinase phosphate binding domain"/>
    <property type="match status" value="1"/>
</dbReference>
<dbReference type="InterPro" id="IPR020590">
    <property type="entry name" value="Guanylate_kinase_CS"/>
</dbReference>
<keyword evidence="7 9" id="KW-0067">ATP-binding</keyword>
<comment type="subcellular location">
    <subcellularLocation>
        <location evidence="9">Cytoplasm</location>
    </subcellularLocation>
</comment>
<dbReference type="GO" id="GO:0005829">
    <property type="term" value="C:cytosol"/>
    <property type="evidence" value="ECO:0007669"/>
    <property type="project" value="TreeGrafter"/>
</dbReference>
<dbReference type="CDD" id="cd00071">
    <property type="entry name" value="GMPK"/>
    <property type="match status" value="1"/>
</dbReference>
<dbReference type="SMART" id="SM00072">
    <property type="entry name" value="GuKc"/>
    <property type="match status" value="1"/>
</dbReference>
<protein>
    <recommendedName>
        <fullName evidence="3 9">Guanylate kinase</fullName>
        <ecNumber evidence="2 9">2.7.4.8</ecNumber>
    </recommendedName>
    <alternativeName>
        <fullName evidence="8 9">GMP kinase</fullName>
    </alternativeName>
</protein>
<evidence type="ECO:0000256" key="4">
    <source>
        <dbReference type="ARBA" id="ARBA00022679"/>
    </source>
</evidence>
<comment type="catalytic activity">
    <reaction evidence="9">
        <text>GMP + ATP = GDP + ADP</text>
        <dbReference type="Rhea" id="RHEA:20780"/>
        <dbReference type="ChEBI" id="CHEBI:30616"/>
        <dbReference type="ChEBI" id="CHEBI:58115"/>
        <dbReference type="ChEBI" id="CHEBI:58189"/>
        <dbReference type="ChEBI" id="CHEBI:456216"/>
        <dbReference type="EC" id="2.7.4.8"/>
    </reaction>
</comment>
<dbReference type="NCBIfam" id="TIGR03263">
    <property type="entry name" value="guanyl_kin"/>
    <property type="match status" value="1"/>
</dbReference>
<feature type="binding site" evidence="9">
    <location>
        <begin position="11"/>
        <end position="18"/>
    </location>
    <ligand>
        <name>ATP</name>
        <dbReference type="ChEBI" id="CHEBI:30616"/>
    </ligand>
</feature>
<comment type="caution">
    <text evidence="11">The sequence shown here is derived from an EMBL/GenBank/DDBJ whole genome shotgun (WGS) entry which is preliminary data.</text>
</comment>
<evidence type="ECO:0000256" key="3">
    <source>
        <dbReference type="ARBA" id="ARBA00016296"/>
    </source>
</evidence>
<dbReference type="InterPro" id="IPR017665">
    <property type="entry name" value="Guanylate_kinase"/>
</dbReference>
<proteinExistence type="inferred from homology"/>
<dbReference type="InterPro" id="IPR008144">
    <property type="entry name" value="Guanylate_kin-like_dom"/>
</dbReference>
<comment type="function">
    <text evidence="9">Essential for recycling GMP and indirectly, cGMP.</text>
</comment>
<dbReference type="GO" id="GO:0005524">
    <property type="term" value="F:ATP binding"/>
    <property type="evidence" value="ECO:0007669"/>
    <property type="project" value="UniProtKB-UniRule"/>
</dbReference>
<dbReference type="PROSITE" id="PS50052">
    <property type="entry name" value="GUANYLATE_KINASE_2"/>
    <property type="match status" value="1"/>
</dbReference>
<dbReference type="AlphaFoldDB" id="A0A1F6T6W7"/>
<dbReference type="GO" id="GO:0004385">
    <property type="term" value="F:GMP kinase activity"/>
    <property type="evidence" value="ECO:0007669"/>
    <property type="project" value="UniProtKB-UniRule"/>
</dbReference>
<dbReference type="EC" id="2.7.4.8" evidence="2 9"/>
<dbReference type="EMBL" id="MFSQ01000049">
    <property type="protein sequence ID" value="OGI40874.1"/>
    <property type="molecule type" value="Genomic_DNA"/>
</dbReference>
<dbReference type="PANTHER" id="PTHR23117">
    <property type="entry name" value="GUANYLATE KINASE-RELATED"/>
    <property type="match status" value="1"/>
</dbReference>
<dbReference type="Proteomes" id="UP000178379">
    <property type="component" value="Unassembled WGS sequence"/>
</dbReference>
<reference evidence="11 12" key="1">
    <citation type="journal article" date="2016" name="Nat. Commun.">
        <title>Thousands of microbial genomes shed light on interconnected biogeochemical processes in an aquifer system.</title>
        <authorList>
            <person name="Anantharaman K."/>
            <person name="Brown C.T."/>
            <person name="Hug L.A."/>
            <person name="Sharon I."/>
            <person name="Castelle C.J."/>
            <person name="Probst A.J."/>
            <person name="Thomas B.C."/>
            <person name="Singh A."/>
            <person name="Wilkins M.J."/>
            <person name="Karaoz U."/>
            <person name="Brodie E.L."/>
            <person name="Williams K.H."/>
            <person name="Hubbard S.S."/>
            <person name="Banfield J.F."/>
        </authorList>
    </citation>
    <scope>NUCLEOTIDE SEQUENCE [LARGE SCALE GENOMIC DNA]</scope>
</reference>
<keyword evidence="6 9" id="KW-0418">Kinase</keyword>
<dbReference type="SUPFAM" id="SSF52540">
    <property type="entry name" value="P-loop containing nucleoside triphosphate hydrolases"/>
    <property type="match status" value="1"/>
</dbReference>
<keyword evidence="4 9" id="KW-0808">Transferase</keyword>
<organism evidence="11 12">
    <name type="scientific">Candidatus Muproteobacteria bacterium RBG_16_62_13</name>
    <dbReference type="NCBI Taxonomy" id="1817756"/>
    <lineage>
        <taxon>Bacteria</taxon>
        <taxon>Pseudomonadati</taxon>
        <taxon>Pseudomonadota</taxon>
        <taxon>Candidatus Muproteobacteria</taxon>
    </lineage>
</organism>
<feature type="domain" description="Guanylate kinase-like" evidence="10">
    <location>
        <begin position="4"/>
        <end position="182"/>
    </location>
</feature>
<sequence length="202" mass="22137">MSSGRLFILSAPSGAGKTSLANALVESDPNVEFSVSHTTRAPRPGERDGVHYHFTGMAEFERLIGEGVFLEHAQVFGNRYGTSRRAIEALLAAGKSVLLDIDWQGARTVKTQMPAAISIFILPPSREALRERLLRRGQDSPGVIERRMREATAEMSHFHEFDHIIINDDFDAALTDLRAVVGGNGRPRPPAFDLSTLLQTGS</sequence>
<keyword evidence="5 9" id="KW-0547">Nucleotide-binding</keyword>
<dbReference type="InterPro" id="IPR008145">
    <property type="entry name" value="GK/Ca_channel_bsu"/>
</dbReference>
<dbReference type="InterPro" id="IPR027417">
    <property type="entry name" value="P-loop_NTPase"/>
</dbReference>
<accession>A0A1F6T6W7</accession>
<gene>
    <name evidence="9" type="primary">gmk</name>
    <name evidence="11" type="ORF">A2140_02000</name>
</gene>
<evidence type="ECO:0000256" key="5">
    <source>
        <dbReference type="ARBA" id="ARBA00022741"/>
    </source>
</evidence>
<dbReference type="PROSITE" id="PS00856">
    <property type="entry name" value="GUANYLATE_KINASE_1"/>
    <property type="match status" value="1"/>
</dbReference>
<evidence type="ECO:0000259" key="10">
    <source>
        <dbReference type="PROSITE" id="PS50052"/>
    </source>
</evidence>
<dbReference type="Pfam" id="PF00625">
    <property type="entry name" value="Guanylate_kin"/>
    <property type="match status" value="1"/>
</dbReference>
<evidence type="ECO:0000256" key="6">
    <source>
        <dbReference type="ARBA" id="ARBA00022777"/>
    </source>
</evidence>
<evidence type="ECO:0000256" key="9">
    <source>
        <dbReference type="HAMAP-Rule" id="MF_00328"/>
    </source>
</evidence>
<dbReference type="PANTHER" id="PTHR23117:SF13">
    <property type="entry name" value="GUANYLATE KINASE"/>
    <property type="match status" value="1"/>
</dbReference>
<evidence type="ECO:0000313" key="12">
    <source>
        <dbReference type="Proteomes" id="UP000178379"/>
    </source>
</evidence>
<evidence type="ECO:0000313" key="11">
    <source>
        <dbReference type="EMBL" id="OGI40874.1"/>
    </source>
</evidence>
<name>A0A1F6T6W7_9PROT</name>
<evidence type="ECO:0000256" key="2">
    <source>
        <dbReference type="ARBA" id="ARBA00012961"/>
    </source>
</evidence>
<comment type="similarity">
    <text evidence="1 9">Belongs to the guanylate kinase family.</text>
</comment>
<dbReference type="Gene3D" id="3.40.50.300">
    <property type="entry name" value="P-loop containing nucleotide triphosphate hydrolases"/>
    <property type="match status" value="1"/>
</dbReference>
<evidence type="ECO:0000256" key="8">
    <source>
        <dbReference type="ARBA" id="ARBA00030128"/>
    </source>
</evidence>
<dbReference type="STRING" id="1817756.A2140_02000"/>
<evidence type="ECO:0000256" key="1">
    <source>
        <dbReference type="ARBA" id="ARBA00005790"/>
    </source>
</evidence>
<dbReference type="FunFam" id="3.30.63.10:FF:000002">
    <property type="entry name" value="Guanylate kinase 1"/>
    <property type="match status" value="1"/>
</dbReference>